<dbReference type="InterPro" id="IPR035979">
    <property type="entry name" value="RBD_domain_sf"/>
</dbReference>
<dbReference type="GO" id="GO:1990904">
    <property type="term" value="C:ribonucleoprotein complex"/>
    <property type="evidence" value="ECO:0007669"/>
    <property type="project" value="TreeGrafter"/>
</dbReference>
<dbReference type="PANTHER" id="PTHR10693:SF20">
    <property type="entry name" value="AT27578P"/>
    <property type="match status" value="1"/>
</dbReference>
<dbReference type="SMART" id="SM00360">
    <property type="entry name" value="RRM"/>
    <property type="match status" value="1"/>
</dbReference>
<sequence length="468" mass="50309">MASPSIHSNVVPSEVGWQFVPQYYTYVNKQPHRLHCFYTKSSTFIHGTEGEDGKPAYGQQEIHNRITAIGFEDCKVFIHSVDAQSSANGGIIIQVIGEMSNRGEPWKKFVQTFFLAEQPNGYFVLNDIFRFLKEETAESEEEREEEASVDEKPAASPVPIPEPAPAPTSPSESSPEPVEPIPITPLEEPELEPEPIPEPQTNGDQTPLVVEPEPVPEPELTPVEKSPAPPSAPLTPEPPSTPAPEFAPVSIPKSSPSPAPPIQQTQSQAQPPQQQAPPQPKTWANLAATNPKKWGSAVAQESRGVSEVPVTSIPPNASGSPSPAPGRNQHPAYIAAQNITNPHCFVKGVVESVTEPALRNVTSRFGPIKELEIVRSKACAFLEFEKVESARRAIITSLPLGAGGQGGVRVDEVDGTPRITFETKKERGERPVSRPRGGGPGQGMNGGSDGRGGYRPRGQGGRGRGPKP</sequence>
<gene>
    <name evidence="6" type="ORF">BJ322DRAFT_1098920</name>
</gene>
<evidence type="ECO:0000256" key="3">
    <source>
        <dbReference type="SAM" id="MobiDB-lite"/>
    </source>
</evidence>
<dbReference type="PROSITE" id="PS50102">
    <property type="entry name" value="RRM"/>
    <property type="match status" value="1"/>
</dbReference>
<protein>
    <recommendedName>
        <fullName evidence="8">NTF2 domain-containing protein</fullName>
    </recommendedName>
</protein>
<dbReference type="EMBL" id="WIUZ02000004">
    <property type="protein sequence ID" value="KAF9788308.1"/>
    <property type="molecule type" value="Genomic_DNA"/>
</dbReference>
<feature type="domain" description="NTF2" evidence="5">
    <location>
        <begin position="15"/>
        <end position="131"/>
    </location>
</feature>
<dbReference type="Proteomes" id="UP000736335">
    <property type="component" value="Unassembled WGS sequence"/>
</dbReference>
<dbReference type="GO" id="GO:1990861">
    <property type="term" value="C:Ubp3-Bre5 deubiquitination complex"/>
    <property type="evidence" value="ECO:0007669"/>
    <property type="project" value="TreeGrafter"/>
</dbReference>
<feature type="region of interest" description="Disordered" evidence="3">
    <location>
        <begin position="136"/>
        <end position="328"/>
    </location>
</feature>
<comment type="caution">
    <text evidence="6">The sequence shown here is derived from an EMBL/GenBank/DDBJ whole genome shotgun (WGS) entry which is preliminary data.</text>
</comment>
<dbReference type="Pfam" id="PF02136">
    <property type="entry name" value="NTF2"/>
    <property type="match status" value="1"/>
</dbReference>
<feature type="compositionally biased region" description="Gly residues" evidence="3">
    <location>
        <begin position="436"/>
        <end position="468"/>
    </location>
</feature>
<evidence type="ECO:0000313" key="6">
    <source>
        <dbReference type="EMBL" id="KAF9788308.1"/>
    </source>
</evidence>
<dbReference type="SUPFAM" id="SSF54427">
    <property type="entry name" value="NTF2-like"/>
    <property type="match status" value="1"/>
</dbReference>
<organism evidence="6 7">
    <name type="scientific">Thelephora terrestris</name>
    <dbReference type="NCBI Taxonomy" id="56493"/>
    <lineage>
        <taxon>Eukaryota</taxon>
        <taxon>Fungi</taxon>
        <taxon>Dikarya</taxon>
        <taxon>Basidiomycota</taxon>
        <taxon>Agaricomycotina</taxon>
        <taxon>Agaricomycetes</taxon>
        <taxon>Thelephorales</taxon>
        <taxon>Thelephoraceae</taxon>
        <taxon>Thelephora</taxon>
    </lineage>
</organism>
<dbReference type="Gene3D" id="3.30.70.330">
    <property type="match status" value="1"/>
</dbReference>
<evidence type="ECO:0008006" key="8">
    <source>
        <dbReference type="Google" id="ProtNLM"/>
    </source>
</evidence>
<dbReference type="Pfam" id="PF00076">
    <property type="entry name" value="RRM_1"/>
    <property type="match status" value="1"/>
</dbReference>
<dbReference type="PANTHER" id="PTHR10693">
    <property type="entry name" value="RAS GTPASE-ACTIVATING PROTEIN-BINDING PROTEIN"/>
    <property type="match status" value="1"/>
</dbReference>
<feature type="compositionally biased region" description="Acidic residues" evidence="3">
    <location>
        <begin position="137"/>
        <end position="148"/>
    </location>
</feature>
<dbReference type="InterPro" id="IPR000504">
    <property type="entry name" value="RRM_dom"/>
</dbReference>
<dbReference type="GO" id="GO:0016579">
    <property type="term" value="P:protein deubiquitination"/>
    <property type="evidence" value="ECO:0007669"/>
    <property type="project" value="TreeGrafter"/>
</dbReference>
<reference evidence="6" key="2">
    <citation type="submission" date="2020-11" db="EMBL/GenBank/DDBJ databases">
        <authorList>
            <consortium name="DOE Joint Genome Institute"/>
            <person name="Kuo A."/>
            <person name="Miyauchi S."/>
            <person name="Kiss E."/>
            <person name="Drula E."/>
            <person name="Kohler A."/>
            <person name="Sanchez-Garcia M."/>
            <person name="Andreopoulos B."/>
            <person name="Barry K.W."/>
            <person name="Bonito G."/>
            <person name="Buee M."/>
            <person name="Carver A."/>
            <person name="Chen C."/>
            <person name="Cichocki N."/>
            <person name="Clum A."/>
            <person name="Culley D."/>
            <person name="Crous P.W."/>
            <person name="Fauchery L."/>
            <person name="Girlanda M."/>
            <person name="Hayes R."/>
            <person name="Keri Z."/>
            <person name="Labutti K."/>
            <person name="Lipzen A."/>
            <person name="Lombard V."/>
            <person name="Magnuson J."/>
            <person name="Maillard F."/>
            <person name="Morin E."/>
            <person name="Murat C."/>
            <person name="Nolan M."/>
            <person name="Ohm R."/>
            <person name="Pangilinan J."/>
            <person name="Pereira M."/>
            <person name="Perotto S."/>
            <person name="Peter M."/>
            <person name="Riley R."/>
            <person name="Sitrit Y."/>
            <person name="Stielow B."/>
            <person name="Szollosi G."/>
            <person name="Zifcakova L."/>
            <person name="Stursova M."/>
            <person name="Spatafora J.W."/>
            <person name="Tedersoo L."/>
            <person name="Vaario L.-M."/>
            <person name="Yamada A."/>
            <person name="Yan M."/>
            <person name="Wang P."/>
            <person name="Xu J."/>
            <person name="Bruns T."/>
            <person name="Baldrian P."/>
            <person name="Vilgalys R."/>
            <person name="Henrissat B."/>
            <person name="Grigoriev I.V."/>
            <person name="Hibbett D."/>
            <person name="Nagy L.G."/>
            <person name="Martin F.M."/>
        </authorList>
    </citation>
    <scope>NUCLEOTIDE SEQUENCE</scope>
    <source>
        <strain evidence="6">UH-Tt-Lm1</strain>
    </source>
</reference>
<dbReference type="OrthoDB" id="339151at2759"/>
<reference evidence="6" key="1">
    <citation type="journal article" date="2020" name="Nat. Commun.">
        <title>Large-scale genome sequencing of mycorrhizal fungi provides insights into the early evolution of symbiotic traits.</title>
        <authorList>
            <person name="Miyauchi S."/>
            <person name="Kiss E."/>
            <person name="Kuo A."/>
            <person name="Drula E."/>
            <person name="Kohler A."/>
            <person name="Sanchez-Garcia M."/>
            <person name="Morin E."/>
            <person name="Andreopoulos B."/>
            <person name="Barry K.W."/>
            <person name="Bonito G."/>
            <person name="Buee M."/>
            <person name="Carver A."/>
            <person name="Chen C."/>
            <person name="Cichocki N."/>
            <person name="Clum A."/>
            <person name="Culley D."/>
            <person name="Crous P.W."/>
            <person name="Fauchery L."/>
            <person name="Girlanda M."/>
            <person name="Hayes R.D."/>
            <person name="Keri Z."/>
            <person name="LaButti K."/>
            <person name="Lipzen A."/>
            <person name="Lombard V."/>
            <person name="Magnuson J."/>
            <person name="Maillard F."/>
            <person name="Murat C."/>
            <person name="Nolan M."/>
            <person name="Ohm R.A."/>
            <person name="Pangilinan J."/>
            <person name="Pereira M.F."/>
            <person name="Perotto S."/>
            <person name="Peter M."/>
            <person name="Pfister S."/>
            <person name="Riley R."/>
            <person name="Sitrit Y."/>
            <person name="Stielow J.B."/>
            <person name="Szollosi G."/>
            <person name="Zifcakova L."/>
            <person name="Stursova M."/>
            <person name="Spatafora J.W."/>
            <person name="Tedersoo L."/>
            <person name="Vaario L.M."/>
            <person name="Yamada A."/>
            <person name="Yan M."/>
            <person name="Wang P."/>
            <person name="Xu J."/>
            <person name="Bruns T."/>
            <person name="Baldrian P."/>
            <person name="Vilgalys R."/>
            <person name="Dunand C."/>
            <person name="Henrissat B."/>
            <person name="Grigoriev I.V."/>
            <person name="Hibbett D."/>
            <person name="Nagy L.G."/>
            <person name="Martin F.M."/>
        </authorList>
    </citation>
    <scope>NUCLEOTIDE SEQUENCE</scope>
    <source>
        <strain evidence="6">UH-Tt-Lm1</strain>
    </source>
</reference>
<feature type="compositionally biased region" description="Pro residues" evidence="3">
    <location>
        <begin position="156"/>
        <end position="168"/>
    </location>
</feature>
<dbReference type="InterPro" id="IPR002075">
    <property type="entry name" value="NTF2_dom"/>
</dbReference>
<feature type="compositionally biased region" description="Low complexity" evidence="3">
    <location>
        <begin position="262"/>
        <end position="273"/>
    </location>
</feature>
<evidence type="ECO:0000259" key="5">
    <source>
        <dbReference type="PROSITE" id="PS50177"/>
    </source>
</evidence>
<evidence type="ECO:0000259" key="4">
    <source>
        <dbReference type="PROSITE" id="PS50102"/>
    </source>
</evidence>
<name>A0A9P6HJ19_9AGAM</name>
<keyword evidence="7" id="KW-1185">Reference proteome</keyword>
<feature type="compositionally biased region" description="Low complexity" evidence="3">
    <location>
        <begin position="243"/>
        <end position="254"/>
    </location>
</feature>
<dbReference type="PROSITE" id="PS50177">
    <property type="entry name" value="NTF2_DOMAIN"/>
    <property type="match status" value="1"/>
</dbReference>
<dbReference type="SUPFAM" id="SSF54928">
    <property type="entry name" value="RNA-binding domain, RBD"/>
    <property type="match status" value="1"/>
</dbReference>
<accession>A0A9P6HJ19</accession>
<dbReference type="InterPro" id="IPR039539">
    <property type="entry name" value="Ras_GTPase_bind_prot"/>
</dbReference>
<feature type="compositionally biased region" description="Basic and acidic residues" evidence="3">
    <location>
        <begin position="421"/>
        <end position="432"/>
    </location>
</feature>
<dbReference type="AlphaFoldDB" id="A0A9P6HJ19"/>
<proteinExistence type="predicted"/>
<evidence type="ECO:0000256" key="2">
    <source>
        <dbReference type="PROSITE-ProRule" id="PRU00176"/>
    </source>
</evidence>
<keyword evidence="1 2" id="KW-0694">RNA-binding</keyword>
<evidence type="ECO:0000256" key="1">
    <source>
        <dbReference type="ARBA" id="ARBA00022884"/>
    </source>
</evidence>
<dbReference type="FunFam" id="3.10.450.50:FF:000003">
    <property type="entry name" value="Nuclear transport factor 2 family protein"/>
    <property type="match status" value="1"/>
</dbReference>
<dbReference type="GO" id="GO:0005829">
    <property type="term" value="C:cytosol"/>
    <property type="evidence" value="ECO:0007669"/>
    <property type="project" value="TreeGrafter"/>
</dbReference>
<feature type="compositionally biased region" description="Pro residues" evidence="3">
    <location>
        <begin position="227"/>
        <end position="242"/>
    </location>
</feature>
<dbReference type="CDD" id="cd00590">
    <property type="entry name" value="RRM_SF"/>
    <property type="match status" value="1"/>
</dbReference>
<evidence type="ECO:0000313" key="7">
    <source>
        <dbReference type="Proteomes" id="UP000736335"/>
    </source>
</evidence>
<dbReference type="CDD" id="cd00780">
    <property type="entry name" value="NTF2"/>
    <property type="match status" value="1"/>
</dbReference>
<dbReference type="GO" id="GO:0003729">
    <property type="term" value="F:mRNA binding"/>
    <property type="evidence" value="ECO:0007669"/>
    <property type="project" value="TreeGrafter"/>
</dbReference>
<dbReference type="Gene3D" id="3.10.450.50">
    <property type="match status" value="1"/>
</dbReference>
<feature type="region of interest" description="Disordered" evidence="3">
    <location>
        <begin position="404"/>
        <end position="468"/>
    </location>
</feature>
<feature type="domain" description="RRM" evidence="4">
    <location>
        <begin position="342"/>
        <end position="426"/>
    </location>
</feature>
<dbReference type="InterPro" id="IPR032710">
    <property type="entry name" value="NTF2-like_dom_sf"/>
</dbReference>
<dbReference type="InterPro" id="IPR012677">
    <property type="entry name" value="Nucleotide-bd_a/b_plait_sf"/>
</dbReference>
<dbReference type="InterPro" id="IPR018222">
    <property type="entry name" value="Nuclear_transport_factor_2_euk"/>
</dbReference>
<dbReference type="GO" id="GO:0034517">
    <property type="term" value="P:ribophagy"/>
    <property type="evidence" value="ECO:0007669"/>
    <property type="project" value="TreeGrafter"/>
</dbReference>